<dbReference type="Pfam" id="PF13676">
    <property type="entry name" value="TIR_2"/>
    <property type="match status" value="1"/>
</dbReference>
<feature type="domain" description="TIR" evidence="1">
    <location>
        <begin position="289"/>
        <end position="380"/>
    </location>
</feature>
<dbReference type="RefSeq" id="WP_195170838.1">
    <property type="nucleotide sequence ID" value="NZ_CP062983.1"/>
</dbReference>
<sequence>MPPRTEAERTELKQLIDAVREGVYIETQEALTELRERGWLHDGSLNGAPLAGARLNGTDLRGAILSRADLSNADLNVAQLDRVRLTGAKLVGARLQGSSMMEADLMDAHLMGANLTDVKLNGTNLTYADLEQAVLCNSSLREANLSGAELQGADLTGAQLAYATLLNTRLVQANLTYASLTSADLREAVLRQATLHNTNCIKTNFSGVDLTEAEFTDALFGHTIITGTDMSQALSLPTIRHAAPSFIDVSTLLKSGLLPEDFLRGIGLPDELTDHLAELRRRSVSWHSVLITYSQEDRLFAEALYEALQDRGIRCWLNGYDNSTAEMDAGIHPWDAVLLCCSRASLTKGWAAREARWALEREGSRKKRFRKQVLLPLNLDNYLFTETCRTRLPGWERIVDRKIFAFLDYATSGMFDLQVDQLVNALGINGDLTLPNDNFVL</sequence>
<dbReference type="SUPFAM" id="SSF141571">
    <property type="entry name" value="Pentapeptide repeat-like"/>
    <property type="match status" value="1"/>
</dbReference>
<dbReference type="InterPro" id="IPR001646">
    <property type="entry name" value="5peptide_repeat"/>
</dbReference>
<accession>A0A7S8IES9</accession>
<proteinExistence type="predicted"/>
<keyword evidence="2" id="KW-0675">Receptor</keyword>
<protein>
    <submittedName>
        <fullName evidence="2">Toll/interleukin-1 receptor domain-containing protein</fullName>
    </submittedName>
</protein>
<gene>
    <name evidence="2" type="ORF">G4Y79_24305</name>
</gene>
<dbReference type="InterPro" id="IPR035897">
    <property type="entry name" value="Toll_tir_struct_dom_sf"/>
</dbReference>
<dbReference type="GO" id="GO:0007165">
    <property type="term" value="P:signal transduction"/>
    <property type="evidence" value="ECO:0007669"/>
    <property type="project" value="InterPro"/>
</dbReference>
<dbReference type="Gene3D" id="3.40.50.10140">
    <property type="entry name" value="Toll/interleukin-1 receptor homology (TIR) domain"/>
    <property type="match status" value="1"/>
</dbReference>
<organism evidence="2 3">
    <name type="scientific">Phototrophicus methaneseepsis</name>
    <dbReference type="NCBI Taxonomy" id="2710758"/>
    <lineage>
        <taxon>Bacteria</taxon>
        <taxon>Bacillati</taxon>
        <taxon>Chloroflexota</taxon>
        <taxon>Candidatus Thermofontia</taxon>
        <taxon>Phototrophicales</taxon>
        <taxon>Phototrophicaceae</taxon>
        <taxon>Phototrophicus</taxon>
    </lineage>
</organism>
<evidence type="ECO:0000313" key="2">
    <source>
        <dbReference type="EMBL" id="QPC82769.1"/>
    </source>
</evidence>
<dbReference type="Proteomes" id="UP000594468">
    <property type="component" value="Chromosome"/>
</dbReference>
<dbReference type="PANTHER" id="PTHR14136:SF17">
    <property type="entry name" value="BTB_POZ DOMAIN-CONTAINING PROTEIN KCTD9"/>
    <property type="match status" value="1"/>
</dbReference>
<name>A0A7S8IES9_9CHLR</name>
<dbReference type="Gene3D" id="2.160.20.80">
    <property type="entry name" value="E3 ubiquitin-protein ligase SopA"/>
    <property type="match status" value="3"/>
</dbReference>
<reference evidence="2 3" key="1">
    <citation type="submission" date="2020-02" db="EMBL/GenBank/DDBJ databases">
        <authorList>
            <person name="Zheng R.K."/>
            <person name="Sun C.M."/>
        </authorList>
    </citation>
    <scope>NUCLEOTIDE SEQUENCE [LARGE SCALE GENOMIC DNA]</scope>
    <source>
        <strain evidence="3">rifampicinis</strain>
    </source>
</reference>
<dbReference type="KEGG" id="pmet:G4Y79_24305"/>
<evidence type="ECO:0000259" key="1">
    <source>
        <dbReference type="Pfam" id="PF13676"/>
    </source>
</evidence>
<dbReference type="InterPro" id="IPR051082">
    <property type="entry name" value="Pentapeptide-BTB/POZ_domain"/>
</dbReference>
<dbReference type="InterPro" id="IPR000157">
    <property type="entry name" value="TIR_dom"/>
</dbReference>
<dbReference type="PANTHER" id="PTHR14136">
    <property type="entry name" value="BTB_POZ DOMAIN-CONTAINING PROTEIN KCTD9"/>
    <property type="match status" value="1"/>
</dbReference>
<dbReference type="Pfam" id="PF00805">
    <property type="entry name" value="Pentapeptide"/>
    <property type="match status" value="4"/>
</dbReference>
<dbReference type="SUPFAM" id="SSF52200">
    <property type="entry name" value="Toll/Interleukin receptor TIR domain"/>
    <property type="match status" value="1"/>
</dbReference>
<keyword evidence="3" id="KW-1185">Reference proteome</keyword>
<evidence type="ECO:0000313" key="3">
    <source>
        <dbReference type="Proteomes" id="UP000594468"/>
    </source>
</evidence>
<dbReference type="AlphaFoldDB" id="A0A7S8IES9"/>
<dbReference type="EMBL" id="CP062983">
    <property type="protein sequence ID" value="QPC82769.1"/>
    <property type="molecule type" value="Genomic_DNA"/>
</dbReference>